<dbReference type="CDD" id="cd00063">
    <property type="entry name" value="FN3"/>
    <property type="match status" value="3"/>
</dbReference>
<dbReference type="PROSITE" id="PS50853">
    <property type="entry name" value="FN3"/>
    <property type="match status" value="3"/>
</dbReference>
<sequence>MGILQRLGARRKTVTSVGTVSVVSTAMIALALTYDGQPTADVHLNDSGVWVTKGSSAMFGRFNESAQAIDATLVGGSTAVDVLQQGTSVLAFDPSLGSLSRVDVANAKLQGTAKLPADAQVGMGGAATAILDAAGQHLWVVPTDGVAAFDKEVTPATAEVGKRSVLTVGLDGTVRVVDPAGTVTTVRTTGKGGVDGVSTAHLDGTAASDVVSATTVGGDLVVLDTTTGKVRLPDGTWVAVDGAQPVLQQAGPGSSSVALATTTALVSQPLDGSASVVKDGSGRPSAPVQVGGCTYGAWAGTGQVVRDCAGTDRDLVKTLDGVDPSAALSYRFNRDVVVLNELSAGTVWMAADQFQKVDDWELKLPENAKGEKTEAENDKPEQVDKPISAQRKKNHDPIAKNDTFGVRPGRSTVLPVLGNDVDPDGDVMVAALDGDQPSNAHVDQAMGGDALLATADPDASGTSTFQYKVTDGRGGNDTASVRLEVVPLDKERNPEQTGEPVLQLEKGTTGRIKVLPYFRDPDGDDLYLADAQPKVKGDEVRFEPDGTVEYRDTGATTGRKAVTLVVADGLGGTVEGTLWVDVKAPGNLPPVAVGDHAQTRVGEPVTVEPLKNDSDPNGDELRLASVANVPGAKITTSSDGTFQFVAQAADSYVFTYQVTDGPSTATGVARVDVVDPAKNDGAPVTVPDTALLPSGGQTLVGVLDNDTDPSGGVLVVQSVRVPDDAGITVAVLAHSVLRITEVKHFDQPITIHYTASNGTQSSTGQVRVISVPPPNRLHPPNAVADEATVHVGDVVTIPVLANDTHPDGFALTLDPKLSQEPDPKLGKAFVSDTVVRFQAGTTPGTAYAIYKVRDKNDQVDSAQITVHILGGDQNSPPKPPTLDARTLSGGSVTITVPLDGTDPDGDSVRLTGIGTPPSKGQAKVTNGTIVYTAGKRSTGTDAFTYTVADARGQTASGSVRVGVASPPAQNQPPVAVDDTVQARPDRDLSVAVMKNDSDPDGDVIALVRQAVEGHGVTAKVAQDRIAFRTPSKPGTYSIVYTIQDTAGARASAVLVVQVAKDAPLKPPVARDDVLSGDDIIGRTSVSVDVRANDEDPDGAATALTVSTKDTRATVVAGKVVVPLTEDPQTILYTVTDPDGLTASAFVRVPGLQAEAPTLRTDVSPPTVRSNEPLTIDIRKYVRVADGKTPVLTEESKVSAVNGSRVVKDKHTIVFTSDEDFAGDASVAFEVTDGTGADDPKGHKATLSLRIDVTAPKNEPPVWKQSPTVQVPSGGEVGAKPVRVDLAQSASDAEDDPLTFTAGQGSQGLKVSLDGSVVTVSAPPELAKGATIVVPVTVKDEKNAAVGSNLTVKIVASDREKPRAVEDDVAKAHQGEELRIPVLDNDFNPFADEGKPLTVTAVTLATGGAAQPTVQGDDVVVTPDADFVGTLRLRYTVQDATKDPDRDAEGQIEVTVQGRPDAPATPETVEVRSHTVVLSWSPPNDNGDPIEYYTVQSADGSVSQRCETTTCTIEGLTNNQKYTFTVTATNEVNTSDPSPESEEARPDEKPDAPDAPTLEFGDGELTVTWDNKTYDDRSPIENVNLQISPAPDGQGDEQTGVTGTKFVWKGLANGTGYTVRVQAVNQAPEPSDWGAVSAAETPAGKPAAPAKPTVTRTSLGQQAQMKVEWVPPSDNGGTISGYDIRVLRGGSEQKVVTAEAAATSQVIDVDANTTDYTFEVRAKNKATEKFGDAAWSPASNAVRAFAKPGSPGTVTATATGANTTVRLAWGTASATGLKDSEIMYQYSACGGGWTSTSNGAKAATVTCGSNGTRYTYQVRAVPNFEGSLDTTNAGPSSSDTATPYGPPRTPGVSASGNAKSVTLSWTDPGSNGHPYQLQISVDGGGWQNKSGGGSTTVGNGYSEKHSIKARTIETGDSSRTAESDPASATSGKEPEIHVTVSSGPQKDVTGCVGSACHQFNVTASDNFPSGSHDIECFWTYGGADHSVTGHSYNVTLNAGATITMSCVAGHHSGAIAWVTVDGTSYKKDAITWPN</sequence>
<feature type="compositionally biased region" description="Polar residues" evidence="4">
    <location>
        <begin position="1851"/>
        <end position="1868"/>
    </location>
</feature>
<feature type="domain" description="Fibronectin type-III" evidence="5">
    <location>
        <begin position="1461"/>
        <end position="1548"/>
    </location>
</feature>
<dbReference type="PANTHER" id="PTHR13817">
    <property type="entry name" value="TITIN"/>
    <property type="match status" value="1"/>
</dbReference>
<proteinExistence type="predicted"/>
<feature type="region of interest" description="Disordered" evidence="4">
    <location>
        <begin position="1825"/>
        <end position="1943"/>
    </location>
</feature>
<feature type="compositionally biased region" description="Polar residues" evidence="4">
    <location>
        <begin position="1528"/>
        <end position="1537"/>
    </location>
</feature>
<reference evidence="6 7" key="1">
    <citation type="submission" date="2017-11" db="EMBL/GenBank/DDBJ databases">
        <title>Genomic Encyclopedia of Archaeal and Bacterial Type Strains, Phase II (KMG-II): From Individual Species to Whole Genera.</title>
        <authorList>
            <person name="Goeker M."/>
        </authorList>
    </citation>
    <scope>NUCLEOTIDE SEQUENCE [LARGE SCALE GENOMIC DNA]</scope>
    <source>
        <strain evidence="6 7">DSM 22413</strain>
    </source>
</reference>
<dbReference type="InterPro" id="IPR003961">
    <property type="entry name" value="FN3_dom"/>
</dbReference>
<keyword evidence="3" id="KW-0624">Polysaccharide degradation</keyword>
<dbReference type="GO" id="GO:0000272">
    <property type="term" value="P:polysaccharide catabolic process"/>
    <property type="evidence" value="ECO:0007669"/>
    <property type="project" value="UniProtKB-KW"/>
</dbReference>
<feature type="compositionally biased region" description="Low complexity" evidence="4">
    <location>
        <begin position="1637"/>
        <end position="1652"/>
    </location>
</feature>
<feature type="compositionally biased region" description="Polar residues" evidence="4">
    <location>
        <begin position="1827"/>
        <end position="1840"/>
    </location>
</feature>
<evidence type="ECO:0000313" key="7">
    <source>
        <dbReference type="Proteomes" id="UP000231586"/>
    </source>
</evidence>
<feature type="domain" description="Fibronectin type-III" evidence="5">
    <location>
        <begin position="1647"/>
        <end position="1748"/>
    </location>
</feature>
<evidence type="ECO:0000256" key="4">
    <source>
        <dbReference type="SAM" id="MobiDB-lite"/>
    </source>
</evidence>
<dbReference type="Gene3D" id="2.60.40.2810">
    <property type="match status" value="2"/>
</dbReference>
<dbReference type="PANTHER" id="PTHR13817:SF73">
    <property type="entry name" value="FIBRONECTIN TYPE-III DOMAIN-CONTAINING PROTEIN"/>
    <property type="match status" value="1"/>
</dbReference>
<evidence type="ECO:0000256" key="2">
    <source>
        <dbReference type="ARBA" id="ARBA00023295"/>
    </source>
</evidence>
<feature type="region of interest" description="Disordered" evidence="4">
    <location>
        <begin position="1631"/>
        <end position="1652"/>
    </location>
</feature>
<dbReference type="NCBIfam" id="NF012211">
    <property type="entry name" value="tand_rpt_95"/>
    <property type="match status" value="2"/>
</dbReference>
<dbReference type="InterPro" id="IPR050964">
    <property type="entry name" value="Striated_Muscle_Regulatory"/>
</dbReference>
<keyword evidence="7" id="KW-1185">Reference proteome</keyword>
<dbReference type="Proteomes" id="UP000231586">
    <property type="component" value="Unassembled WGS sequence"/>
</dbReference>
<feature type="compositionally biased region" description="Basic and acidic residues" evidence="4">
    <location>
        <begin position="1901"/>
        <end position="1912"/>
    </location>
</feature>
<dbReference type="SMART" id="SM00060">
    <property type="entry name" value="FN3"/>
    <property type="match status" value="5"/>
</dbReference>
<dbReference type="Pfam" id="PF17963">
    <property type="entry name" value="Big_9"/>
    <property type="match status" value="10"/>
</dbReference>
<dbReference type="InterPro" id="IPR013783">
    <property type="entry name" value="Ig-like_fold"/>
</dbReference>
<keyword evidence="2" id="KW-0326">Glycosidase</keyword>
<keyword evidence="3" id="KW-0119">Carbohydrate metabolism</keyword>
<feature type="compositionally biased region" description="Basic and acidic residues" evidence="4">
    <location>
        <begin position="1541"/>
        <end position="1551"/>
    </location>
</feature>
<keyword evidence="2" id="KW-0378">Hydrolase</keyword>
<comment type="caution">
    <text evidence="6">The sequence shown here is derived from an EMBL/GenBank/DDBJ whole genome shotgun (WGS) entry which is preliminary data.</text>
</comment>
<name>A0A2M8WVN9_9MICO</name>
<feature type="region of interest" description="Disordered" evidence="4">
    <location>
        <begin position="388"/>
        <end position="407"/>
    </location>
</feature>
<dbReference type="OrthoDB" id="5241356at2"/>
<feature type="compositionally biased region" description="Gly residues" evidence="4">
    <location>
        <begin position="1881"/>
        <end position="1894"/>
    </location>
</feature>
<feature type="region of interest" description="Disordered" evidence="4">
    <location>
        <begin position="1528"/>
        <end position="1566"/>
    </location>
</feature>
<dbReference type="Gene3D" id="2.60.40.3440">
    <property type="match status" value="1"/>
</dbReference>
<dbReference type="RefSeq" id="WP_100348924.1">
    <property type="nucleotide sequence ID" value="NZ_PGTZ01000006.1"/>
</dbReference>
<dbReference type="InterPro" id="IPR036116">
    <property type="entry name" value="FN3_sf"/>
</dbReference>
<accession>A0A2M8WVN9</accession>
<evidence type="ECO:0000256" key="1">
    <source>
        <dbReference type="ARBA" id="ARBA00022737"/>
    </source>
</evidence>
<keyword evidence="1" id="KW-0677">Repeat</keyword>
<gene>
    <name evidence="6" type="ORF">CLV34_0842</name>
</gene>
<dbReference type="SUPFAM" id="SSF63825">
    <property type="entry name" value="YWTD domain"/>
    <property type="match status" value="1"/>
</dbReference>
<feature type="domain" description="Fibronectin type-III" evidence="5">
    <location>
        <begin position="1551"/>
        <end position="1643"/>
    </location>
</feature>
<protein>
    <submittedName>
        <fullName evidence="6">Fibronectin type III domain protein</fullName>
    </submittedName>
</protein>
<dbReference type="Gene3D" id="2.60.40.10">
    <property type="entry name" value="Immunoglobulins"/>
    <property type="match status" value="4"/>
</dbReference>
<evidence type="ECO:0000259" key="5">
    <source>
        <dbReference type="PROSITE" id="PS50853"/>
    </source>
</evidence>
<dbReference type="SUPFAM" id="SSF49265">
    <property type="entry name" value="Fibronectin type III"/>
    <property type="match status" value="3"/>
</dbReference>
<dbReference type="Pfam" id="PF00041">
    <property type="entry name" value="fn3"/>
    <property type="match status" value="3"/>
</dbReference>
<feature type="compositionally biased region" description="Polar residues" evidence="4">
    <location>
        <begin position="1913"/>
        <end position="1929"/>
    </location>
</feature>
<dbReference type="GO" id="GO:0016798">
    <property type="term" value="F:hydrolase activity, acting on glycosyl bonds"/>
    <property type="evidence" value="ECO:0007669"/>
    <property type="project" value="UniProtKB-KW"/>
</dbReference>
<dbReference type="EMBL" id="PGTZ01000006">
    <property type="protein sequence ID" value="PJI94990.1"/>
    <property type="molecule type" value="Genomic_DNA"/>
</dbReference>
<evidence type="ECO:0000256" key="3">
    <source>
        <dbReference type="ARBA" id="ARBA00023326"/>
    </source>
</evidence>
<evidence type="ECO:0000313" key="6">
    <source>
        <dbReference type="EMBL" id="PJI94990.1"/>
    </source>
</evidence>
<organism evidence="6 7">
    <name type="scientific">Luteimicrobium subarcticum</name>
    <dbReference type="NCBI Taxonomy" id="620910"/>
    <lineage>
        <taxon>Bacteria</taxon>
        <taxon>Bacillati</taxon>
        <taxon>Actinomycetota</taxon>
        <taxon>Actinomycetes</taxon>
        <taxon>Micrococcales</taxon>
        <taxon>Luteimicrobium</taxon>
    </lineage>
</organism>